<dbReference type="InterPro" id="IPR007899">
    <property type="entry name" value="CHAD_dom"/>
</dbReference>
<protein>
    <recommendedName>
        <fullName evidence="2">CHAD domain-containing protein</fullName>
    </recommendedName>
</protein>
<dbReference type="Gene3D" id="1.40.20.10">
    <property type="entry name" value="CHAD domain"/>
    <property type="match status" value="1"/>
</dbReference>
<sequence length="518" mass="57736">MKTVTTSTLLEQYNVDQAHARHVADLSLALFDAVVERYRLPIKQRRLLEIGALLHNVGLTTDPPAHHIVGRDLVLRHQFDDLSPREQQMVASMVAFHRKRVRPNLEPAYLALSERAQHETLQLAAILRVADGLDYHHSQATNLVAVEPASQALTLILRGPYAQADGERAVAKADLWHKLFGETLHVLCGRTADATSLPAPPSDQEEQEQEQPIGDEQAQAILTPWYAEATTPLAELGRVLLRRHLRRLRMAERDVRADKEIEAIHALRVATRRLRSTLRLLAPVYAGGDLRRLTRGVGRIGRAAGAVRDRDVLLADLEARAHALPTALGESLATLRSRLMAERQAAHGALLVFLDSKAYAKFIRNFAKQMNNLAKWDNQPRVRDLGGSTIWQHYEALRAYDRDGLPGEIELLHMMRIEGKRMRYVLELFTDVLADHASAAIDPLVQLQDQLGILNDIAVASELLAPHARAASTGPAVAAYLALRDEQSSQVLEALPACWDHVADAHYRRALAELLVRL</sequence>
<dbReference type="OrthoDB" id="3034217at2"/>
<keyword evidence="4" id="KW-1185">Reference proteome</keyword>
<evidence type="ECO:0000313" key="4">
    <source>
        <dbReference type="Proteomes" id="UP000220527"/>
    </source>
</evidence>
<dbReference type="PANTHER" id="PTHR39339">
    <property type="entry name" value="SLR1444 PROTEIN"/>
    <property type="match status" value="1"/>
</dbReference>
<dbReference type="AlphaFoldDB" id="A0A2A6RJN8"/>
<dbReference type="InterPro" id="IPR048950">
    <property type="entry name" value="Ppx_GppA_C"/>
</dbReference>
<dbReference type="PROSITE" id="PS51708">
    <property type="entry name" value="CHAD"/>
    <property type="match status" value="1"/>
</dbReference>
<dbReference type="EMBL" id="NQWI01000041">
    <property type="protein sequence ID" value="PDW03105.1"/>
    <property type="molecule type" value="Genomic_DNA"/>
</dbReference>
<dbReference type="RefSeq" id="WP_097644089.1">
    <property type="nucleotide sequence ID" value="NZ_NQWI01000041.1"/>
</dbReference>
<dbReference type="Pfam" id="PF21447">
    <property type="entry name" value="Ppx-GppA_III"/>
    <property type="match status" value="1"/>
</dbReference>
<reference evidence="4" key="1">
    <citation type="submission" date="2017-08" db="EMBL/GenBank/DDBJ databases">
        <authorList>
            <person name="Grouzdev D.S."/>
            <person name="Gaisin V.A."/>
            <person name="Rysina M.S."/>
            <person name="Gorlenko V.M."/>
        </authorList>
    </citation>
    <scope>NUCLEOTIDE SEQUENCE [LARGE SCALE GENOMIC DNA]</scope>
    <source>
        <strain evidence="4">Kir15-3F</strain>
    </source>
</reference>
<dbReference type="PANTHER" id="PTHR39339:SF1">
    <property type="entry name" value="CHAD DOMAIN-CONTAINING PROTEIN"/>
    <property type="match status" value="1"/>
</dbReference>
<dbReference type="Proteomes" id="UP000220527">
    <property type="component" value="Unassembled WGS sequence"/>
</dbReference>
<accession>A0A2A6RJN8</accession>
<evidence type="ECO:0000259" key="2">
    <source>
        <dbReference type="PROSITE" id="PS51708"/>
    </source>
</evidence>
<proteinExistence type="predicted"/>
<organism evidence="3 4">
    <name type="scientific">Candidatus Viridilinea mediisalina</name>
    <dbReference type="NCBI Taxonomy" id="2024553"/>
    <lineage>
        <taxon>Bacteria</taxon>
        <taxon>Bacillati</taxon>
        <taxon>Chloroflexota</taxon>
        <taxon>Chloroflexia</taxon>
        <taxon>Chloroflexales</taxon>
        <taxon>Chloroflexineae</taxon>
        <taxon>Oscillochloridaceae</taxon>
        <taxon>Candidatus Viridilinea</taxon>
    </lineage>
</organism>
<dbReference type="SMART" id="SM00880">
    <property type="entry name" value="CHAD"/>
    <property type="match status" value="1"/>
</dbReference>
<dbReference type="CDD" id="cd00077">
    <property type="entry name" value="HDc"/>
    <property type="match status" value="1"/>
</dbReference>
<dbReference type="Gene3D" id="1.10.3210.10">
    <property type="entry name" value="Hypothetical protein af1432"/>
    <property type="match status" value="1"/>
</dbReference>
<feature type="region of interest" description="Disordered" evidence="1">
    <location>
        <begin position="193"/>
        <end position="213"/>
    </location>
</feature>
<gene>
    <name evidence="3" type="ORF">CJ255_10680</name>
</gene>
<name>A0A2A6RJN8_9CHLR</name>
<dbReference type="SUPFAM" id="SSF109604">
    <property type="entry name" value="HD-domain/PDEase-like"/>
    <property type="match status" value="1"/>
</dbReference>
<evidence type="ECO:0000313" key="3">
    <source>
        <dbReference type="EMBL" id="PDW03105.1"/>
    </source>
</evidence>
<dbReference type="InterPro" id="IPR038186">
    <property type="entry name" value="CHAD_dom_sf"/>
</dbReference>
<dbReference type="InterPro" id="IPR003607">
    <property type="entry name" value="HD/PDEase_dom"/>
</dbReference>
<dbReference type="Pfam" id="PF05235">
    <property type="entry name" value="CHAD"/>
    <property type="match status" value="1"/>
</dbReference>
<comment type="caution">
    <text evidence="3">The sequence shown here is derived from an EMBL/GenBank/DDBJ whole genome shotgun (WGS) entry which is preliminary data.</text>
</comment>
<feature type="domain" description="CHAD" evidence="2">
    <location>
        <begin position="230"/>
        <end position="504"/>
    </location>
</feature>
<evidence type="ECO:0000256" key="1">
    <source>
        <dbReference type="SAM" id="MobiDB-lite"/>
    </source>
</evidence>